<keyword evidence="8" id="KW-0131">Cell cycle</keyword>
<keyword evidence="4" id="KW-0479">Metal-binding</keyword>
<dbReference type="PANTHER" id="PTHR45884">
    <property type="entry name" value="N-ACETYLTRANSFERASE ECO"/>
    <property type="match status" value="1"/>
</dbReference>
<evidence type="ECO:0000256" key="7">
    <source>
        <dbReference type="ARBA" id="ARBA00023242"/>
    </source>
</evidence>
<evidence type="ECO:0000259" key="12">
    <source>
        <dbReference type="Pfam" id="PF13880"/>
    </source>
</evidence>
<evidence type="ECO:0000259" key="11">
    <source>
        <dbReference type="Pfam" id="PF13878"/>
    </source>
</evidence>
<evidence type="ECO:0000256" key="9">
    <source>
        <dbReference type="ARBA" id="ARBA00023315"/>
    </source>
</evidence>
<protein>
    <recommendedName>
        <fullName evidence="15">N-acetyltransferase domain-containing protein</fullName>
    </recommendedName>
</protein>
<keyword evidence="3" id="KW-0808">Transferase</keyword>
<gene>
    <name evidence="13" type="primary">RvY_02712-1</name>
    <name evidence="13" type="synonym">RvY_02712.1</name>
    <name evidence="13" type="ORF">RvY_02712</name>
</gene>
<dbReference type="PANTHER" id="PTHR45884:SF2">
    <property type="entry name" value="N-ACETYLTRANSFERASE ECO"/>
    <property type="match status" value="1"/>
</dbReference>
<dbReference type="GO" id="GO:0008270">
    <property type="term" value="F:zinc ion binding"/>
    <property type="evidence" value="ECO:0007669"/>
    <property type="project" value="UniProtKB-KW"/>
</dbReference>
<evidence type="ECO:0000313" key="13">
    <source>
        <dbReference type="EMBL" id="GAU90274.1"/>
    </source>
</evidence>
<evidence type="ECO:0000256" key="2">
    <source>
        <dbReference type="ARBA" id="ARBA00005816"/>
    </source>
</evidence>
<dbReference type="InterPro" id="IPR016181">
    <property type="entry name" value="Acyl_CoA_acyltransferase"/>
</dbReference>
<dbReference type="GO" id="GO:0005634">
    <property type="term" value="C:nucleus"/>
    <property type="evidence" value="ECO:0007669"/>
    <property type="project" value="UniProtKB-SubCell"/>
</dbReference>
<proteinExistence type="inferred from homology"/>
<comment type="subcellular location">
    <subcellularLocation>
        <location evidence="1">Nucleus</location>
    </subcellularLocation>
</comment>
<organism evidence="13 14">
    <name type="scientific">Ramazzottius varieornatus</name>
    <name type="common">Water bear</name>
    <name type="synonym">Tardigrade</name>
    <dbReference type="NCBI Taxonomy" id="947166"/>
    <lineage>
        <taxon>Eukaryota</taxon>
        <taxon>Metazoa</taxon>
        <taxon>Ecdysozoa</taxon>
        <taxon>Tardigrada</taxon>
        <taxon>Eutardigrada</taxon>
        <taxon>Parachela</taxon>
        <taxon>Hypsibioidea</taxon>
        <taxon>Ramazzottiidae</taxon>
        <taxon>Ramazzottius</taxon>
    </lineage>
</organism>
<feature type="domain" description="N-acetyltransferase ESCO acetyl-transferase" evidence="12">
    <location>
        <begin position="215"/>
        <end position="285"/>
    </location>
</feature>
<dbReference type="GO" id="GO:0007064">
    <property type="term" value="P:mitotic sister chromatid cohesion"/>
    <property type="evidence" value="ECO:0007669"/>
    <property type="project" value="TreeGrafter"/>
</dbReference>
<feature type="domain" description="N-acetyltransferase ESCO zinc-finger" evidence="11">
    <location>
        <begin position="66"/>
        <end position="101"/>
    </location>
</feature>
<dbReference type="Pfam" id="PF13880">
    <property type="entry name" value="Acetyltransf_13"/>
    <property type="match status" value="1"/>
</dbReference>
<evidence type="ECO:0000256" key="4">
    <source>
        <dbReference type="ARBA" id="ARBA00022723"/>
    </source>
</evidence>
<dbReference type="InterPro" id="IPR028005">
    <property type="entry name" value="AcTrfase_ESCO_Znf_dom"/>
</dbReference>
<dbReference type="GO" id="GO:0061733">
    <property type="term" value="F:protein-lysine-acetyltransferase activity"/>
    <property type="evidence" value="ECO:0007669"/>
    <property type="project" value="TreeGrafter"/>
</dbReference>
<evidence type="ECO:0000256" key="3">
    <source>
        <dbReference type="ARBA" id="ARBA00022679"/>
    </source>
</evidence>
<dbReference type="STRING" id="947166.A0A1D1UKP7"/>
<keyword evidence="6" id="KW-0862">Zinc</keyword>
<feature type="region of interest" description="Disordered" evidence="10">
    <location>
        <begin position="1"/>
        <end position="66"/>
    </location>
</feature>
<feature type="compositionally biased region" description="Polar residues" evidence="10">
    <location>
        <begin position="15"/>
        <end position="28"/>
    </location>
</feature>
<dbReference type="Pfam" id="PF13878">
    <property type="entry name" value="zf-C2H2_3"/>
    <property type="match status" value="1"/>
</dbReference>
<accession>A0A1D1UKP7</accession>
<keyword evidence="14" id="KW-1185">Reference proteome</keyword>
<evidence type="ECO:0000313" key="14">
    <source>
        <dbReference type="Proteomes" id="UP000186922"/>
    </source>
</evidence>
<dbReference type="OrthoDB" id="428854at2759"/>
<dbReference type="InterPro" id="IPR028009">
    <property type="entry name" value="ESCO_Acetyltransf_dom"/>
</dbReference>
<keyword evidence="9" id="KW-0012">Acyltransferase</keyword>
<comment type="caution">
    <text evidence="13">The sequence shown here is derived from an EMBL/GenBank/DDBJ whole genome shotgun (WGS) entry which is preliminary data.</text>
</comment>
<evidence type="ECO:0000256" key="1">
    <source>
        <dbReference type="ARBA" id="ARBA00004123"/>
    </source>
</evidence>
<dbReference type="AlphaFoldDB" id="A0A1D1UKP7"/>
<sequence>MADVSAKKNGLRISPKQQTKLTQFMNKKSSIKALAQAALSPSSGGRSAWKKRPSDASSPPEKRKNQHIIDAGQKECGPRLCSNCGLCYDPDDEMDNVLHQRECLKHGNVLSELTLMRKMNCMQPLTPDIAFVHCATPKKPTNEISGVKNILRVVEKDFGSVEMMYLETATDVVLFYLDTSGPKNVVVGCLAAEEVSSHSTWSAMDIPDTPTSLPKTMCGVYLLWVAAEHRRSGVATKLVDCLRKQYTRICRQYGQLLLLSEIAFSVTTTAGDAFVNKLNGGAAWRKYSSPKALSPSREFSL</sequence>
<evidence type="ECO:0000256" key="10">
    <source>
        <dbReference type="SAM" id="MobiDB-lite"/>
    </source>
</evidence>
<keyword evidence="7" id="KW-0539">Nucleus</keyword>
<comment type="similarity">
    <text evidence="2">Belongs to the acetyltransferase family. ECO subfamily.</text>
</comment>
<evidence type="ECO:0000256" key="5">
    <source>
        <dbReference type="ARBA" id="ARBA00022771"/>
    </source>
</evidence>
<keyword evidence="5" id="KW-0863">Zinc-finger</keyword>
<dbReference type="SUPFAM" id="SSF55729">
    <property type="entry name" value="Acyl-CoA N-acyltransferases (Nat)"/>
    <property type="match status" value="1"/>
</dbReference>
<name>A0A1D1UKP7_RAMVA</name>
<dbReference type="GO" id="GO:0000785">
    <property type="term" value="C:chromatin"/>
    <property type="evidence" value="ECO:0007669"/>
    <property type="project" value="TreeGrafter"/>
</dbReference>
<dbReference type="Proteomes" id="UP000186922">
    <property type="component" value="Unassembled WGS sequence"/>
</dbReference>
<dbReference type="EMBL" id="BDGG01000001">
    <property type="protein sequence ID" value="GAU90274.1"/>
    <property type="molecule type" value="Genomic_DNA"/>
</dbReference>
<evidence type="ECO:0008006" key="15">
    <source>
        <dbReference type="Google" id="ProtNLM"/>
    </source>
</evidence>
<evidence type="ECO:0000256" key="6">
    <source>
        <dbReference type="ARBA" id="ARBA00022833"/>
    </source>
</evidence>
<evidence type="ECO:0000256" key="8">
    <source>
        <dbReference type="ARBA" id="ARBA00023306"/>
    </source>
</evidence>
<reference evidence="13 14" key="1">
    <citation type="journal article" date="2016" name="Nat. Commun.">
        <title>Extremotolerant tardigrade genome and improved radiotolerance of human cultured cells by tardigrade-unique protein.</title>
        <authorList>
            <person name="Hashimoto T."/>
            <person name="Horikawa D.D."/>
            <person name="Saito Y."/>
            <person name="Kuwahara H."/>
            <person name="Kozuka-Hata H."/>
            <person name="Shin-I T."/>
            <person name="Minakuchi Y."/>
            <person name="Ohishi K."/>
            <person name="Motoyama A."/>
            <person name="Aizu T."/>
            <person name="Enomoto A."/>
            <person name="Kondo K."/>
            <person name="Tanaka S."/>
            <person name="Hara Y."/>
            <person name="Koshikawa S."/>
            <person name="Sagara H."/>
            <person name="Miura T."/>
            <person name="Yokobori S."/>
            <person name="Miyagawa K."/>
            <person name="Suzuki Y."/>
            <person name="Kubo T."/>
            <person name="Oyama M."/>
            <person name="Kohara Y."/>
            <person name="Fujiyama A."/>
            <person name="Arakawa K."/>
            <person name="Katayama T."/>
            <person name="Toyoda A."/>
            <person name="Kunieda T."/>
        </authorList>
    </citation>
    <scope>NUCLEOTIDE SEQUENCE [LARGE SCALE GENOMIC DNA]</scope>
    <source>
        <strain evidence="13 14">YOKOZUNA-1</strain>
    </source>
</reference>